<keyword evidence="6" id="KW-0297">G-protein coupled receptor</keyword>
<dbReference type="InterPro" id="IPR017979">
    <property type="entry name" value="GPCR_3_CS"/>
</dbReference>
<feature type="region of interest" description="Disordered" evidence="12">
    <location>
        <begin position="575"/>
        <end position="598"/>
    </location>
</feature>
<evidence type="ECO:0000256" key="13">
    <source>
        <dbReference type="SAM" id="Phobius"/>
    </source>
</evidence>
<dbReference type="GO" id="GO:0004930">
    <property type="term" value="F:G protein-coupled receptor activity"/>
    <property type="evidence" value="ECO:0007669"/>
    <property type="project" value="UniProtKB-KW"/>
</dbReference>
<evidence type="ECO:0000256" key="4">
    <source>
        <dbReference type="ARBA" id="ARBA00022692"/>
    </source>
</evidence>
<feature type="transmembrane region" description="Helical" evidence="13">
    <location>
        <begin position="338"/>
        <end position="358"/>
    </location>
</feature>
<dbReference type="AlphaFoldDB" id="A0A1D1UWV0"/>
<dbReference type="PANTHER" id="PTHR24060">
    <property type="entry name" value="METABOTROPIC GLUTAMATE RECEPTOR"/>
    <property type="match status" value="1"/>
</dbReference>
<accession>A0A1D1UWV0</accession>
<dbReference type="Gene3D" id="2.10.50.30">
    <property type="entry name" value="GPCR, family 3, nine cysteines domain"/>
    <property type="match status" value="1"/>
</dbReference>
<sequence>MNFQQRRGYYGYHKVGFWDNGRLEMQERLVHNPKTEKNEVLKVVESVCSKPCRRGEVKAIQTGGVKCCWVCTACKLNEFLLDEFTCEACPPGWLPNENLTACLPITLEYASLDSGSVGTVVAICFSCLGFLATGFTMTIFILHNNTTVVKASTRELSYMILVGIFLCYATAFPLFAKPTKFSCYLTRILPGFSFAIIYGALLTKTNRIARILAAGKKKIMTRKPRFMSALAQVVITWIIIGVEVAILSASLIHEPADSILYYPEVNRARLICNTSAWGIIAPMGFELFLIAMCTVYAIKTRNLPENFNEAKFIGFTMYTTCVVWIAFFPIYFGSDAKVLTMTLCISFSATVALCLLFFPKLYIILFRPERNNRSAFTTTNQVRCHIGSNNVNNKSLDSNSAERPHALFRRQRIPTERSASLTRTETLLQRFSIRRPKRLSEASVRNSLSFDSPSASFSQENHVENHRQVYSNLKLTAPSRRVTRMSDVMEETSTAFGRDDTTENPSHVSRLDAGCQTGNELLQALVDQIIPTPTLRRRRRSLLMMCNEIEEELLSPSTMSNSNWHSSDAKSVASQIDSVTSPSKHSLSSSRQIPDNISNAGTLNRIESASSLGVAATPDNITLTSSRVSLASLASSIQLLNQLNDANMDSESLRNLRDWLAEQGILLTDLQTSTL</sequence>
<evidence type="ECO:0000256" key="12">
    <source>
        <dbReference type="SAM" id="MobiDB-lite"/>
    </source>
</evidence>
<dbReference type="Proteomes" id="UP000186922">
    <property type="component" value="Unassembled WGS sequence"/>
</dbReference>
<feature type="transmembrane region" description="Helical" evidence="13">
    <location>
        <begin position="156"/>
        <end position="176"/>
    </location>
</feature>
<dbReference type="InterPro" id="IPR017978">
    <property type="entry name" value="GPCR_3_C"/>
</dbReference>
<evidence type="ECO:0000256" key="10">
    <source>
        <dbReference type="ARBA" id="ARBA00023224"/>
    </source>
</evidence>
<keyword evidence="9" id="KW-0325">Glycoprotein</keyword>
<dbReference type="PROSITE" id="PS50259">
    <property type="entry name" value="G_PROTEIN_RECEP_F3_4"/>
    <property type="match status" value="1"/>
</dbReference>
<comment type="subcellular location">
    <subcellularLocation>
        <location evidence="1">Cell membrane</location>
        <topology evidence="1">Multi-pass membrane protein</topology>
    </subcellularLocation>
</comment>
<keyword evidence="4 13" id="KW-0812">Transmembrane</keyword>
<dbReference type="InterPro" id="IPR038550">
    <property type="entry name" value="GPCR_3_9-Cys_sf"/>
</dbReference>
<evidence type="ECO:0000259" key="14">
    <source>
        <dbReference type="PROSITE" id="PS50259"/>
    </source>
</evidence>
<gene>
    <name evidence="15" type="primary">RvY_04932</name>
    <name evidence="15" type="synonym">RvY_04932.1</name>
    <name evidence="15" type="ORF">RvY_04932-1</name>
</gene>
<name>A0A1D1UWV0_RAMVA</name>
<dbReference type="EMBL" id="BDGG01000002">
    <property type="protein sequence ID" value="GAU92915.1"/>
    <property type="molecule type" value="Genomic_DNA"/>
</dbReference>
<dbReference type="STRING" id="947166.A0A1D1UWV0"/>
<comment type="caution">
    <text evidence="15">The sequence shown here is derived from an EMBL/GenBank/DDBJ whole genome shotgun (WGS) entry which is preliminary data.</text>
</comment>
<keyword evidence="10" id="KW-0807">Transducer</keyword>
<evidence type="ECO:0000256" key="7">
    <source>
        <dbReference type="ARBA" id="ARBA00023136"/>
    </source>
</evidence>
<dbReference type="InterPro" id="IPR050726">
    <property type="entry name" value="mGluR"/>
</dbReference>
<dbReference type="PRINTS" id="PR00248">
    <property type="entry name" value="GPCRMGR"/>
</dbReference>
<dbReference type="InterPro" id="IPR011500">
    <property type="entry name" value="GPCR_3_9-Cys_dom"/>
</dbReference>
<evidence type="ECO:0000256" key="2">
    <source>
        <dbReference type="ARBA" id="ARBA00007242"/>
    </source>
</evidence>
<dbReference type="Pfam" id="PF07562">
    <property type="entry name" value="NCD3G"/>
    <property type="match status" value="1"/>
</dbReference>
<evidence type="ECO:0000313" key="15">
    <source>
        <dbReference type="EMBL" id="GAU92915.1"/>
    </source>
</evidence>
<evidence type="ECO:0000256" key="6">
    <source>
        <dbReference type="ARBA" id="ARBA00023040"/>
    </source>
</evidence>
<dbReference type="GO" id="GO:0005886">
    <property type="term" value="C:plasma membrane"/>
    <property type="evidence" value="ECO:0007669"/>
    <property type="project" value="UniProtKB-SubCell"/>
</dbReference>
<comment type="function">
    <text evidence="11">G-protein coupled receptor for glutamate. Ligand binding causes a conformation change that triggers signaling via guanine nucleotide-binding proteins (G proteins) and modulates the activity of down-stream effectors.</text>
</comment>
<dbReference type="FunFam" id="2.10.50.30:FF:000001">
    <property type="entry name" value="metabotropic glutamate receptor 1"/>
    <property type="match status" value="1"/>
</dbReference>
<protein>
    <recommendedName>
        <fullName evidence="14">G-protein coupled receptors family 3 profile domain-containing protein</fullName>
    </recommendedName>
</protein>
<dbReference type="PROSITE" id="PS00980">
    <property type="entry name" value="G_PROTEIN_RECEP_F3_2"/>
    <property type="match status" value="1"/>
</dbReference>
<evidence type="ECO:0000256" key="8">
    <source>
        <dbReference type="ARBA" id="ARBA00023170"/>
    </source>
</evidence>
<keyword evidence="8" id="KW-0675">Receptor</keyword>
<proteinExistence type="inferred from homology"/>
<feature type="transmembrane region" description="Helical" evidence="13">
    <location>
        <begin position="226"/>
        <end position="252"/>
    </location>
</feature>
<feature type="transmembrane region" description="Helical" evidence="13">
    <location>
        <begin position="188"/>
        <end position="205"/>
    </location>
</feature>
<feature type="domain" description="G-protein coupled receptors family 3 profile" evidence="14">
    <location>
        <begin position="118"/>
        <end position="380"/>
    </location>
</feature>
<dbReference type="Pfam" id="PF00003">
    <property type="entry name" value="7tm_3"/>
    <property type="match status" value="1"/>
</dbReference>
<evidence type="ECO:0000256" key="1">
    <source>
        <dbReference type="ARBA" id="ARBA00004651"/>
    </source>
</evidence>
<evidence type="ECO:0000256" key="9">
    <source>
        <dbReference type="ARBA" id="ARBA00023180"/>
    </source>
</evidence>
<dbReference type="InterPro" id="IPR000337">
    <property type="entry name" value="GPCR_3"/>
</dbReference>
<reference evidence="15 16" key="1">
    <citation type="journal article" date="2016" name="Nat. Commun.">
        <title>Extremotolerant tardigrade genome and improved radiotolerance of human cultured cells by tardigrade-unique protein.</title>
        <authorList>
            <person name="Hashimoto T."/>
            <person name="Horikawa D.D."/>
            <person name="Saito Y."/>
            <person name="Kuwahara H."/>
            <person name="Kozuka-Hata H."/>
            <person name="Shin-I T."/>
            <person name="Minakuchi Y."/>
            <person name="Ohishi K."/>
            <person name="Motoyama A."/>
            <person name="Aizu T."/>
            <person name="Enomoto A."/>
            <person name="Kondo K."/>
            <person name="Tanaka S."/>
            <person name="Hara Y."/>
            <person name="Koshikawa S."/>
            <person name="Sagara H."/>
            <person name="Miura T."/>
            <person name="Yokobori S."/>
            <person name="Miyagawa K."/>
            <person name="Suzuki Y."/>
            <person name="Kubo T."/>
            <person name="Oyama M."/>
            <person name="Kohara Y."/>
            <person name="Fujiyama A."/>
            <person name="Arakawa K."/>
            <person name="Katayama T."/>
            <person name="Toyoda A."/>
            <person name="Kunieda T."/>
        </authorList>
    </citation>
    <scope>NUCLEOTIDE SEQUENCE [LARGE SCALE GENOMIC DNA]</scope>
    <source>
        <strain evidence="15 16">YOKOZUNA-1</strain>
    </source>
</reference>
<evidence type="ECO:0000256" key="5">
    <source>
        <dbReference type="ARBA" id="ARBA00022989"/>
    </source>
</evidence>
<evidence type="ECO:0000313" key="16">
    <source>
        <dbReference type="Proteomes" id="UP000186922"/>
    </source>
</evidence>
<feature type="transmembrane region" description="Helical" evidence="13">
    <location>
        <begin position="120"/>
        <end position="144"/>
    </location>
</feature>
<organism evidence="15 16">
    <name type="scientific">Ramazzottius varieornatus</name>
    <name type="common">Water bear</name>
    <name type="synonym">Tardigrade</name>
    <dbReference type="NCBI Taxonomy" id="947166"/>
    <lineage>
        <taxon>Eukaryota</taxon>
        <taxon>Metazoa</taxon>
        <taxon>Ecdysozoa</taxon>
        <taxon>Tardigrada</taxon>
        <taxon>Eutardigrada</taxon>
        <taxon>Parachela</taxon>
        <taxon>Hypsibioidea</taxon>
        <taxon>Ramazzottiidae</taxon>
        <taxon>Ramazzottius</taxon>
    </lineage>
</organism>
<keyword evidence="7 13" id="KW-0472">Membrane</keyword>
<keyword evidence="3" id="KW-1003">Cell membrane</keyword>
<keyword evidence="5 13" id="KW-1133">Transmembrane helix</keyword>
<dbReference type="OrthoDB" id="425344at2759"/>
<comment type="similarity">
    <text evidence="2">Belongs to the G-protein coupled receptor 3 family.</text>
</comment>
<evidence type="ECO:0000256" key="11">
    <source>
        <dbReference type="ARBA" id="ARBA00054813"/>
    </source>
</evidence>
<feature type="transmembrane region" description="Helical" evidence="13">
    <location>
        <begin position="276"/>
        <end position="298"/>
    </location>
</feature>
<feature type="transmembrane region" description="Helical" evidence="13">
    <location>
        <begin position="310"/>
        <end position="332"/>
    </location>
</feature>
<keyword evidence="16" id="KW-1185">Reference proteome</keyword>
<dbReference type="CDD" id="cd15285">
    <property type="entry name" value="7tmC_mGluR_group1"/>
    <property type="match status" value="1"/>
</dbReference>
<dbReference type="PROSITE" id="PS00981">
    <property type="entry name" value="G_PROTEIN_RECEP_F3_3"/>
    <property type="match status" value="1"/>
</dbReference>
<evidence type="ECO:0000256" key="3">
    <source>
        <dbReference type="ARBA" id="ARBA00022475"/>
    </source>
</evidence>